<evidence type="ECO:0000313" key="7">
    <source>
        <dbReference type="Proteomes" id="UP000177622"/>
    </source>
</evidence>
<dbReference type="PANTHER" id="PTHR11360">
    <property type="entry name" value="MONOCARBOXYLATE TRANSPORTER"/>
    <property type="match status" value="1"/>
</dbReference>
<feature type="compositionally biased region" description="Low complexity" evidence="3">
    <location>
        <begin position="12"/>
        <end position="22"/>
    </location>
</feature>
<dbReference type="PANTHER" id="PTHR11360:SF130">
    <property type="entry name" value="MAJOR FACILITATOR SUPERFAMILY (MFS) PROFILE DOMAIN-CONTAINING PROTEIN-RELATED"/>
    <property type="match status" value="1"/>
</dbReference>
<dbReference type="InterPro" id="IPR011701">
    <property type="entry name" value="MFS"/>
</dbReference>
<keyword evidence="4" id="KW-0812">Transmembrane</keyword>
<proteinExistence type="inferred from homology"/>
<comment type="similarity">
    <text evidence="2">Belongs to the major facilitator superfamily. Monocarboxylate porter (TC 2.A.1.13) family.</text>
</comment>
<evidence type="ECO:0000259" key="5">
    <source>
        <dbReference type="Pfam" id="PF01965"/>
    </source>
</evidence>
<keyword evidence="7" id="KW-1185">Reference proteome</keyword>
<feature type="transmembrane region" description="Helical" evidence="4">
    <location>
        <begin position="402"/>
        <end position="420"/>
    </location>
</feature>
<dbReference type="SUPFAM" id="SSF52317">
    <property type="entry name" value="Class I glutamine amidotransferase-like"/>
    <property type="match status" value="1"/>
</dbReference>
<feature type="transmembrane region" description="Helical" evidence="4">
    <location>
        <begin position="432"/>
        <end position="451"/>
    </location>
</feature>
<dbReference type="AlphaFoldDB" id="A0A1F5L6A2"/>
<evidence type="ECO:0000256" key="2">
    <source>
        <dbReference type="ARBA" id="ARBA00006727"/>
    </source>
</evidence>
<dbReference type="SUPFAM" id="SSF103473">
    <property type="entry name" value="MFS general substrate transporter"/>
    <property type="match status" value="1"/>
</dbReference>
<feature type="transmembrane region" description="Helical" evidence="4">
    <location>
        <begin position="274"/>
        <end position="295"/>
    </location>
</feature>
<protein>
    <recommendedName>
        <fullName evidence="5">DJ-1/PfpI domain-containing protein</fullName>
    </recommendedName>
</protein>
<dbReference type="RefSeq" id="XP_022484177.1">
    <property type="nucleotide sequence ID" value="XM_022635923.1"/>
</dbReference>
<dbReference type="InterPro" id="IPR029062">
    <property type="entry name" value="Class_I_gatase-like"/>
</dbReference>
<feature type="transmembrane region" description="Helical" evidence="4">
    <location>
        <begin position="72"/>
        <end position="92"/>
    </location>
</feature>
<feature type="transmembrane region" description="Helical" evidence="4">
    <location>
        <begin position="310"/>
        <end position="328"/>
    </location>
</feature>
<dbReference type="Pfam" id="PF07690">
    <property type="entry name" value="MFS_1"/>
    <property type="match status" value="1"/>
</dbReference>
<reference evidence="6 7" key="1">
    <citation type="journal article" date="2016" name="Sci. Rep.">
        <title>Penicillium arizonense, a new, genome sequenced fungal species, reveals a high chemical diversity in secreted metabolites.</title>
        <authorList>
            <person name="Grijseels S."/>
            <person name="Nielsen J.C."/>
            <person name="Randelovic M."/>
            <person name="Nielsen J."/>
            <person name="Nielsen K.F."/>
            <person name="Workman M."/>
            <person name="Frisvad J.C."/>
        </authorList>
    </citation>
    <scope>NUCLEOTIDE SEQUENCE [LARGE SCALE GENOMIC DNA]</scope>
    <source>
        <strain evidence="6 7">CBS 141311</strain>
    </source>
</reference>
<comment type="caution">
    <text evidence="6">The sequence shown here is derived from an EMBL/GenBank/DDBJ whole genome shotgun (WGS) entry which is preliminary data.</text>
</comment>
<feature type="region of interest" description="Disordered" evidence="3">
    <location>
        <begin position="1"/>
        <end position="22"/>
    </location>
</feature>
<feature type="transmembrane region" description="Helical" evidence="4">
    <location>
        <begin position="167"/>
        <end position="187"/>
    </location>
</feature>
<evidence type="ECO:0000256" key="3">
    <source>
        <dbReference type="SAM" id="MobiDB-lite"/>
    </source>
</evidence>
<dbReference type="GO" id="GO:0022857">
    <property type="term" value="F:transmembrane transporter activity"/>
    <property type="evidence" value="ECO:0007669"/>
    <property type="project" value="InterPro"/>
</dbReference>
<feature type="transmembrane region" description="Helical" evidence="4">
    <location>
        <begin position="112"/>
        <end position="131"/>
    </location>
</feature>
<feature type="domain" description="DJ-1/PfpI" evidence="5">
    <location>
        <begin position="558"/>
        <end position="691"/>
    </location>
</feature>
<dbReference type="Gene3D" id="3.40.50.880">
    <property type="match status" value="1"/>
</dbReference>
<keyword evidence="4" id="KW-0472">Membrane</keyword>
<evidence type="ECO:0000313" key="6">
    <source>
        <dbReference type="EMBL" id="OGE48722.1"/>
    </source>
</evidence>
<feature type="transmembrane region" description="Helical" evidence="4">
    <location>
        <begin position="335"/>
        <end position="359"/>
    </location>
</feature>
<feature type="transmembrane region" description="Helical" evidence="4">
    <location>
        <begin position="143"/>
        <end position="161"/>
    </location>
</feature>
<dbReference type="GO" id="GO:0016020">
    <property type="term" value="C:membrane"/>
    <property type="evidence" value="ECO:0007669"/>
    <property type="project" value="UniProtKB-SubCell"/>
</dbReference>
<dbReference type="Gene3D" id="1.20.1250.20">
    <property type="entry name" value="MFS general substrate transporter like domains"/>
    <property type="match status" value="2"/>
</dbReference>
<dbReference type="OrthoDB" id="6499973at2759"/>
<name>A0A1F5L6A2_PENAI</name>
<dbReference type="InterPro" id="IPR002818">
    <property type="entry name" value="DJ-1/PfpI"/>
</dbReference>
<evidence type="ECO:0000256" key="1">
    <source>
        <dbReference type="ARBA" id="ARBA00004141"/>
    </source>
</evidence>
<gene>
    <name evidence="6" type="ORF">PENARI_c026G03597</name>
</gene>
<sequence length="722" mass="79890">MAQNTSQRGVEYSSTTADSSYTRSATTYTTFNECSPLFGYPECVPETQEVREDEGEDERLKCDNNKIPDGGFVAWTQVLSGHLVVFNVWGYITSYGFFQEYYVKTLGASPANASWIGAMQMFLVHFLATFSGRSMDAGYLRQCIALGCLFQVTGALATSFGTQLWHFWLAQGILSGIGHGLVFSPMISLYATYFSTKRVMAVSLASCGAATGGMVFPVVAYKCFDTIGFAWTVRIMAAIILANSAVIVKFTRSRIIPRSMPPWVDFSAFRERSYLLFSIGSFLIFEGIYFAYIYIRQYAQVHTGFTPSDSLLILIIMNGVGVPARIAAAFVADRWIGAVMTCIAVSIPCGIAILAWIAVHTHYGMFIWATIYGLLVNCVQSQLPAANAYFGSKDPEKSGRRVGMITTINSIPLLTGPYIAGKLIDLRGGDYLYAQLFGGLCILTGTLFLPLTNRVHKMAHRARPLHYHIPLFPGFQLLDVAGPLDILNIRTQYTDTADISLTVSAETLDPVSVKPVPPPHAKWHFDLPESDLQACNQHMVPQRTFAEVVSALKENDANCDIKPIDVLIVPGGLGTRLDRIYGKSDKVSNTQQVRDFITAVAPYIRHSVITICTGSHVLAQTGLLDNRRATTNSARFDDVIEQTRQVNWQRDRRWLRDIVPMDVPTGSLQPGTEIWTSAGITAGIDVMLEYISAHYGGVAIGIQTAKRMEYRWERERAASYFL</sequence>
<feature type="transmembrane region" description="Helical" evidence="4">
    <location>
        <begin position="365"/>
        <end position="390"/>
    </location>
</feature>
<feature type="transmembrane region" description="Helical" evidence="4">
    <location>
        <begin position="227"/>
        <end position="248"/>
    </location>
</feature>
<dbReference type="GeneID" id="34580657"/>
<dbReference type="InterPro" id="IPR036259">
    <property type="entry name" value="MFS_trans_sf"/>
</dbReference>
<comment type="subcellular location">
    <subcellularLocation>
        <location evidence="1">Membrane</location>
        <topology evidence="1">Multi-pass membrane protein</topology>
    </subcellularLocation>
</comment>
<dbReference type="EMBL" id="LXJU01000026">
    <property type="protein sequence ID" value="OGE48722.1"/>
    <property type="molecule type" value="Genomic_DNA"/>
</dbReference>
<dbReference type="Proteomes" id="UP000177622">
    <property type="component" value="Unassembled WGS sequence"/>
</dbReference>
<keyword evidence="4" id="KW-1133">Transmembrane helix</keyword>
<feature type="transmembrane region" description="Helical" evidence="4">
    <location>
        <begin position="199"/>
        <end position="221"/>
    </location>
</feature>
<evidence type="ECO:0000256" key="4">
    <source>
        <dbReference type="SAM" id="Phobius"/>
    </source>
</evidence>
<dbReference type="Pfam" id="PF01965">
    <property type="entry name" value="DJ-1_PfpI"/>
    <property type="match status" value="1"/>
</dbReference>
<organism evidence="6 7">
    <name type="scientific">Penicillium arizonense</name>
    <dbReference type="NCBI Taxonomy" id="1835702"/>
    <lineage>
        <taxon>Eukaryota</taxon>
        <taxon>Fungi</taxon>
        <taxon>Dikarya</taxon>
        <taxon>Ascomycota</taxon>
        <taxon>Pezizomycotina</taxon>
        <taxon>Eurotiomycetes</taxon>
        <taxon>Eurotiomycetidae</taxon>
        <taxon>Eurotiales</taxon>
        <taxon>Aspergillaceae</taxon>
        <taxon>Penicillium</taxon>
    </lineage>
</organism>
<accession>A0A1F5L6A2</accession>
<dbReference type="InterPro" id="IPR050327">
    <property type="entry name" value="Proton-linked_MCT"/>
</dbReference>